<evidence type="ECO:0000256" key="3">
    <source>
        <dbReference type="ARBA" id="ARBA00022630"/>
    </source>
</evidence>
<dbReference type="Proteomes" id="UP000219612">
    <property type="component" value="Unassembled WGS sequence"/>
</dbReference>
<dbReference type="AlphaFoldDB" id="A0A285JRH2"/>
<dbReference type="RefSeq" id="WP_179855497.1">
    <property type="nucleotide sequence ID" value="NZ_OBDY01000024.1"/>
</dbReference>
<dbReference type="InterPro" id="IPR012951">
    <property type="entry name" value="BBE"/>
</dbReference>
<dbReference type="InterPro" id="IPR036318">
    <property type="entry name" value="FAD-bd_PCMH-like_sf"/>
</dbReference>
<sequence length="418" mass="44155">MVLPRFADIRPAAVLPCATAADVAAALATARRQRLPLAVRGGGHCFAGRSSTTGVLIDTTPMAGVRLDGHRAVIGAGTRLAEVYDRLAAHGRALPAGCGPTVGITGLTLGGGLGILGRQYGLTCDSLLAATMVRADGRTVEADDDLLWALRGGGAPGVVTSLTFATVPAPSRTAFRFGYPAAGAADLLDAWQHALPGLDEATAPSLTVTVAGESPRVTVFGAAPDDGAVVLLRRRLGQRPSADDRHHGSLPVVKRWLAGPESADPRFAHLHSEFFRTTVPAPELLERLTADRRPGEERELDFTPWGGAYNRPPAGATAFPHRDARFLLKQTATVRAGRRPGPWLDDSYALTHPYGTGGAYPNFPEPGLGAEAYYLANTDRLRRLHAAYDPEGVFRHETRPPGGGKVPPPGARNRGRRT</sequence>
<protein>
    <submittedName>
        <fullName evidence="8">FAD/FMN-containing dehydrogenase</fullName>
    </submittedName>
</protein>
<dbReference type="SUPFAM" id="SSF56176">
    <property type="entry name" value="FAD-binding/transporter-associated domain-like"/>
    <property type="match status" value="1"/>
</dbReference>
<evidence type="ECO:0000256" key="4">
    <source>
        <dbReference type="ARBA" id="ARBA00022827"/>
    </source>
</evidence>
<dbReference type="GO" id="GO:0071949">
    <property type="term" value="F:FAD binding"/>
    <property type="evidence" value="ECO:0007669"/>
    <property type="project" value="InterPro"/>
</dbReference>
<dbReference type="PROSITE" id="PS51387">
    <property type="entry name" value="FAD_PCMH"/>
    <property type="match status" value="1"/>
</dbReference>
<comment type="similarity">
    <text evidence="2">Belongs to the oxygen-dependent FAD-linked oxidoreductase family.</text>
</comment>
<feature type="domain" description="FAD-binding PCMH-type" evidence="7">
    <location>
        <begin position="7"/>
        <end position="169"/>
    </location>
</feature>
<dbReference type="EMBL" id="OBDY01000024">
    <property type="protein sequence ID" value="SNY62902.1"/>
    <property type="molecule type" value="Genomic_DNA"/>
</dbReference>
<dbReference type="PROSITE" id="PS00862">
    <property type="entry name" value="OX2_COVAL_FAD"/>
    <property type="match status" value="1"/>
</dbReference>
<evidence type="ECO:0000256" key="5">
    <source>
        <dbReference type="ARBA" id="ARBA00023002"/>
    </source>
</evidence>
<dbReference type="Gene3D" id="3.40.462.20">
    <property type="match status" value="1"/>
</dbReference>
<keyword evidence="9" id="KW-1185">Reference proteome</keyword>
<organism evidence="8 9">
    <name type="scientific">Paractinoplanes atraurantiacus</name>
    <dbReference type="NCBI Taxonomy" id="1036182"/>
    <lineage>
        <taxon>Bacteria</taxon>
        <taxon>Bacillati</taxon>
        <taxon>Actinomycetota</taxon>
        <taxon>Actinomycetes</taxon>
        <taxon>Micromonosporales</taxon>
        <taxon>Micromonosporaceae</taxon>
        <taxon>Paractinoplanes</taxon>
    </lineage>
</organism>
<gene>
    <name evidence="8" type="ORF">SAMN05421748_12478</name>
</gene>
<dbReference type="PANTHER" id="PTHR42973:SF39">
    <property type="entry name" value="FAD-BINDING PCMH-TYPE DOMAIN-CONTAINING PROTEIN"/>
    <property type="match status" value="1"/>
</dbReference>
<dbReference type="InterPro" id="IPR050416">
    <property type="entry name" value="FAD-linked_Oxidoreductase"/>
</dbReference>
<dbReference type="InterPro" id="IPR016169">
    <property type="entry name" value="FAD-bd_PCMH_sub2"/>
</dbReference>
<keyword evidence="4" id="KW-0274">FAD</keyword>
<dbReference type="Pfam" id="PF08031">
    <property type="entry name" value="BBE"/>
    <property type="match status" value="1"/>
</dbReference>
<dbReference type="Gene3D" id="3.30.465.10">
    <property type="match status" value="1"/>
</dbReference>
<keyword evidence="3" id="KW-0285">Flavoprotein</keyword>
<feature type="region of interest" description="Disordered" evidence="6">
    <location>
        <begin position="392"/>
        <end position="418"/>
    </location>
</feature>
<dbReference type="PANTHER" id="PTHR42973">
    <property type="entry name" value="BINDING OXIDOREDUCTASE, PUTATIVE (AFU_ORTHOLOGUE AFUA_1G17690)-RELATED"/>
    <property type="match status" value="1"/>
</dbReference>
<accession>A0A285JRH2</accession>
<comment type="cofactor">
    <cofactor evidence="1">
        <name>FAD</name>
        <dbReference type="ChEBI" id="CHEBI:57692"/>
    </cofactor>
</comment>
<keyword evidence="5" id="KW-0560">Oxidoreductase</keyword>
<dbReference type="InterPro" id="IPR006094">
    <property type="entry name" value="Oxid_FAD_bind_N"/>
</dbReference>
<proteinExistence type="inferred from homology"/>
<dbReference type="Pfam" id="PF01565">
    <property type="entry name" value="FAD_binding_4"/>
    <property type="match status" value="1"/>
</dbReference>
<evidence type="ECO:0000256" key="2">
    <source>
        <dbReference type="ARBA" id="ARBA00005466"/>
    </source>
</evidence>
<dbReference type="InterPro" id="IPR016166">
    <property type="entry name" value="FAD-bd_PCMH"/>
</dbReference>
<evidence type="ECO:0000256" key="6">
    <source>
        <dbReference type="SAM" id="MobiDB-lite"/>
    </source>
</evidence>
<reference evidence="9" key="1">
    <citation type="submission" date="2017-09" db="EMBL/GenBank/DDBJ databases">
        <authorList>
            <person name="Varghese N."/>
            <person name="Submissions S."/>
        </authorList>
    </citation>
    <scope>NUCLEOTIDE SEQUENCE [LARGE SCALE GENOMIC DNA]</scope>
    <source>
        <strain evidence="9">CGMCC 4.6857</strain>
    </source>
</reference>
<evidence type="ECO:0000313" key="8">
    <source>
        <dbReference type="EMBL" id="SNY62902.1"/>
    </source>
</evidence>
<name>A0A285JRH2_9ACTN</name>
<dbReference type="GO" id="GO:0016491">
    <property type="term" value="F:oxidoreductase activity"/>
    <property type="evidence" value="ECO:0007669"/>
    <property type="project" value="UniProtKB-KW"/>
</dbReference>
<dbReference type="InterPro" id="IPR006093">
    <property type="entry name" value="Oxy_OxRdtase_FAD_BS"/>
</dbReference>
<evidence type="ECO:0000256" key="1">
    <source>
        <dbReference type="ARBA" id="ARBA00001974"/>
    </source>
</evidence>
<evidence type="ECO:0000313" key="9">
    <source>
        <dbReference type="Proteomes" id="UP000219612"/>
    </source>
</evidence>
<evidence type="ECO:0000259" key="7">
    <source>
        <dbReference type="PROSITE" id="PS51387"/>
    </source>
</evidence>